<organism evidence="2 3">
    <name type="scientific">Actinoallomurus iriomotensis</name>
    <dbReference type="NCBI Taxonomy" id="478107"/>
    <lineage>
        <taxon>Bacteria</taxon>
        <taxon>Bacillati</taxon>
        <taxon>Actinomycetota</taxon>
        <taxon>Actinomycetes</taxon>
        <taxon>Streptosporangiales</taxon>
        <taxon>Thermomonosporaceae</taxon>
        <taxon>Actinoallomurus</taxon>
    </lineage>
</organism>
<proteinExistence type="predicted"/>
<evidence type="ECO:0000313" key="3">
    <source>
        <dbReference type="Proteomes" id="UP001165074"/>
    </source>
</evidence>
<name>A0A9W6W312_9ACTN</name>
<dbReference type="RefSeq" id="WP_285578241.1">
    <property type="nucleotide sequence ID" value="NZ_BSTK01000010.1"/>
</dbReference>
<feature type="transmembrane region" description="Helical" evidence="1">
    <location>
        <begin position="149"/>
        <end position="170"/>
    </location>
</feature>
<keyword evidence="1" id="KW-0472">Membrane</keyword>
<feature type="transmembrane region" description="Helical" evidence="1">
    <location>
        <begin position="12"/>
        <end position="31"/>
    </location>
</feature>
<keyword evidence="1" id="KW-0812">Transmembrane</keyword>
<feature type="transmembrane region" description="Helical" evidence="1">
    <location>
        <begin position="182"/>
        <end position="205"/>
    </location>
</feature>
<dbReference type="AlphaFoldDB" id="A0A9W6W312"/>
<dbReference type="Proteomes" id="UP001165074">
    <property type="component" value="Unassembled WGS sequence"/>
</dbReference>
<keyword evidence="1" id="KW-1133">Transmembrane helix</keyword>
<evidence type="ECO:0000256" key="1">
    <source>
        <dbReference type="SAM" id="Phobius"/>
    </source>
</evidence>
<sequence>MNDSTVRRIAGGAGLVAALLTLVEVPLYFVYDGPPPDANVLTRSLFGLVGLTFLAVFMVYLRPMLTRRDPRVEPMATLAAAAGLMWVTVEFVSNGLETGAVIQSAEPIDPTIAVSGTYLLYGTITRLIEALFLIAFATTVLRARSLPRWTAWSGLLLAAINLAFVPSIYFGNDPANFYAANGWGTTATMGGLFMLWLLATAIATLRAKTDTATTAPAHAREVFTR</sequence>
<dbReference type="EMBL" id="BSTK01000010">
    <property type="protein sequence ID" value="GLY88432.1"/>
    <property type="molecule type" value="Genomic_DNA"/>
</dbReference>
<protein>
    <submittedName>
        <fullName evidence="2">Uncharacterized protein</fullName>
    </submittedName>
</protein>
<keyword evidence="3" id="KW-1185">Reference proteome</keyword>
<reference evidence="2" key="1">
    <citation type="submission" date="2023-03" db="EMBL/GenBank/DDBJ databases">
        <title>Actinoallomurus iriomotensis NBRC 103684.</title>
        <authorList>
            <person name="Ichikawa N."/>
            <person name="Sato H."/>
            <person name="Tonouchi N."/>
        </authorList>
    </citation>
    <scope>NUCLEOTIDE SEQUENCE</scope>
    <source>
        <strain evidence="2">NBRC 103684</strain>
    </source>
</reference>
<comment type="caution">
    <text evidence="2">The sequence shown here is derived from an EMBL/GenBank/DDBJ whole genome shotgun (WGS) entry which is preliminary data.</text>
</comment>
<feature type="transmembrane region" description="Helical" evidence="1">
    <location>
        <begin position="43"/>
        <end position="60"/>
    </location>
</feature>
<feature type="transmembrane region" description="Helical" evidence="1">
    <location>
        <begin position="118"/>
        <end position="137"/>
    </location>
</feature>
<gene>
    <name evidence="2" type="ORF">Airi02_063610</name>
</gene>
<accession>A0A9W6W312</accession>
<evidence type="ECO:0000313" key="2">
    <source>
        <dbReference type="EMBL" id="GLY88432.1"/>
    </source>
</evidence>
<feature type="transmembrane region" description="Helical" evidence="1">
    <location>
        <begin position="72"/>
        <end position="89"/>
    </location>
</feature>